<dbReference type="OrthoDB" id="1678912at2759"/>
<comment type="caution">
    <text evidence="11">The sequence shown here is derived from an EMBL/GenBank/DDBJ whole genome shotgun (WGS) entry which is preliminary data.</text>
</comment>
<dbReference type="PANTHER" id="PTHR10694">
    <property type="entry name" value="LYSINE-SPECIFIC DEMETHYLASE"/>
    <property type="match status" value="1"/>
</dbReference>
<protein>
    <submittedName>
        <fullName evidence="11">Unnamed protein product</fullName>
    </submittedName>
</protein>
<evidence type="ECO:0000256" key="3">
    <source>
        <dbReference type="ARBA" id="ARBA00022771"/>
    </source>
</evidence>
<evidence type="ECO:0000259" key="9">
    <source>
        <dbReference type="PROSITE" id="PS51183"/>
    </source>
</evidence>
<keyword evidence="3 7" id="KW-0863">Zinc-finger</keyword>
<dbReference type="PANTHER" id="PTHR10694:SF33">
    <property type="entry name" value="LYSINE-SPECIFIC DEMETHYLASE 5"/>
    <property type="match status" value="1"/>
</dbReference>
<sequence>MQATQEAPTLYPTTEQFANPIQYLNSAEVVQLGAYYGIVKVKPPTGWQPPLSIDPSSFKFHTRLQNLSELNLTNRSRRFWLSGFNNYLRTKGKKPIKSGYIDLNNNERIHLYDVFTVKNFQQGFKDRFKDKDVFRQLCRYSKYLTRQIAAEHENAGTGSGSGKEKSPITEALDSFRQHRSGESLFGISHGTQCEVCGGKDDPTKMLICDDCECTYHMRCLTPQLTKVPKGDWFCDECLIGSNGDYGFEEDFESIFTVEQFQKFCEHFKNEYCDKRFQGNHKPTVAMLEKDFWNLVEVEKENDFEVRYGADVHNEKPDEISGFPTKDNPLIDQTKYKEYVEHPFNLCNLPFAPGSLLNYFRTESRDQISGMTVPWIYVGSMFSTFCWHKEDHYTMSANYCHVGSVKKWYSIPANECDLFESIFHECAPDYFQKQPDLLHQLVSLLSPNKLVEMARSKKGKTLHIYHVDQGPNEFVITFPKVYHAGFNCGFNINEAVNFTMPFWLHYGQDALNEYKLVKKEAVFNYYKLLRNIMDDILVNNEHHSFSRDTIREMIRIS</sequence>
<dbReference type="PROSITE" id="PS51183">
    <property type="entry name" value="JMJN"/>
    <property type="match status" value="1"/>
</dbReference>
<keyword evidence="12" id="KW-1185">Reference proteome</keyword>
<feature type="domain" description="JmjC" evidence="10">
    <location>
        <begin position="337"/>
        <end position="514"/>
    </location>
</feature>
<dbReference type="GO" id="GO:0008270">
    <property type="term" value="F:zinc ion binding"/>
    <property type="evidence" value="ECO:0007669"/>
    <property type="project" value="UniProtKB-KW"/>
</dbReference>
<reference evidence="11" key="1">
    <citation type="submission" date="2023-04" db="EMBL/GenBank/DDBJ databases">
        <title>Ambrosiozyma monospora NBRC 1965.</title>
        <authorList>
            <person name="Ichikawa N."/>
            <person name="Sato H."/>
            <person name="Tonouchi N."/>
        </authorList>
    </citation>
    <scope>NUCLEOTIDE SEQUENCE</scope>
    <source>
        <strain evidence="11">NBRC 1965</strain>
    </source>
</reference>
<dbReference type="PROSITE" id="PS50016">
    <property type="entry name" value="ZF_PHD_2"/>
    <property type="match status" value="1"/>
</dbReference>
<dbReference type="InterPro" id="IPR011011">
    <property type="entry name" value="Znf_FYVE_PHD"/>
</dbReference>
<evidence type="ECO:0000256" key="5">
    <source>
        <dbReference type="ARBA" id="ARBA00023004"/>
    </source>
</evidence>
<keyword evidence="4" id="KW-0862">Zinc</keyword>
<evidence type="ECO:0000256" key="1">
    <source>
        <dbReference type="ARBA" id="ARBA00004123"/>
    </source>
</evidence>
<dbReference type="Pfam" id="PF00628">
    <property type="entry name" value="PHD"/>
    <property type="match status" value="1"/>
</dbReference>
<evidence type="ECO:0000313" key="12">
    <source>
        <dbReference type="Proteomes" id="UP001165063"/>
    </source>
</evidence>
<dbReference type="InterPro" id="IPR013083">
    <property type="entry name" value="Znf_RING/FYVE/PHD"/>
</dbReference>
<evidence type="ECO:0000256" key="6">
    <source>
        <dbReference type="ARBA" id="ARBA00023242"/>
    </source>
</evidence>
<name>A0A9W6YWH8_AMBMO</name>
<dbReference type="InterPro" id="IPR019786">
    <property type="entry name" value="Zinc_finger_PHD-type_CS"/>
</dbReference>
<dbReference type="InterPro" id="IPR019787">
    <property type="entry name" value="Znf_PHD-finger"/>
</dbReference>
<feature type="domain" description="JmjN" evidence="9">
    <location>
        <begin position="7"/>
        <end position="50"/>
    </location>
</feature>
<dbReference type="GO" id="GO:0006355">
    <property type="term" value="P:regulation of DNA-templated transcription"/>
    <property type="evidence" value="ECO:0007669"/>
    <property type="project" value="TreeGrafter"/>
</dbReference>
<dbReference type="InterPro" id="IPR001965">
    <property type="entry name" value="Znf_PHD"/>
</dbReference>
<comment type="subcellular location">
    <subcellularLocation>
        <location evidence="1">Nucleus</location>
    </subcellularLocation>
</comment>
<organism evidence="11 12">
    <name type="scientific">Ambrosiozyma monospora</name>
    <name type="common">Yeast</name>
    <name type="synonym">Endomycopsis monosporus</name>
    <dbReference type="NCBI Taxonomy" id="43982"/>
    <lineage>
        <taxon>Eukaryota</taxon>
        <taxon>Fungi</taxon>
        <taxon>Dikarya</taxon>
        <taxon>Ascomycota</taxon>
        <taxon>Saccharomycotina</taxon>
        <taxon>Pichiomycetes</taxon>
        <taxon>Pichiales</taxon>
        <taxon>Pichiaceae</taxon>
        <taxon>Ambrosiozyma</taxon>
    </lineage>
</organism>
<evidence type="ECO:0000259" key="8">
    <source>
        <dbReference type="PROSITE" id="PS50016"/>
    </source>
</evidence>
<evidence type="ECO:0000259" key="10">
    <source>
        <dbReference type="PROSITE" id="PS51184"/>
    </source>
</evidence>
<dbReference type="Gene3D" id="3.30.40.10">
    <property type="entry name" value="Zinc/RING finger domain, C3HC4 (zinc finger)"/>
    <property type="match status" value="1"/>
</dbReference>
<dbReference type="AlphaFoldDB" id="A0A9W6YWH8"/>
<dbReference type="GO" id="GO:0005634">
    <property type="term" value="C:nucleus"/>
    <property type="evidence" value="ECO:0007669"/>
    <property type="project" value="UniProtKB-SubCell"/>
</dbReference>
<dbReference type="SMART" id="SM00249">
    <property type="entry name" value="PHD"/>
    <property type="match status" value="1"/>
</dbReference>
<evidence type="ECO:0000256" key="2">
    <source>
        <dbReference type="ARBA" id="ARBA00022723"/>
    </source>
</evidence>
<dbReference type="PROSITE" id="PS01359">
    <property type="entry name" value="ZF_PHD_1"/>
    <property type="match status" value="1"/>
</dbReference>
<evidence type="ECO:0000256" key="4">
    <source>
        <dbReference type="ARBA" id="ARBA00022833"/>
    </source>
</evidence>
<dbReference type="Gene3D" id="2.60.120.650">
    <property type="entry name" value="Cupin"/>
    <property type="match status" value="2"/>
</dbReference>
<gene>
    <name evidence="11" type="ORF">Amon01_000342500</name>
</gene>
<dbReference type="GO" id="GO:0034647">
    <property type="term" value="F:histone H3K4me/H3K4me2/H3K4me3 demethylase activity"/>
    <property type="evidence" value="ECO:0007669"/>
    <property type="project" value="TreeGrafter"/>
</dbReference>
<keyword evidence="6" id="KW-0539">Nucleus</keyword>
<evidence type="ECO:0000256" key="7">
    <source>
        <dbReference type="PROSITE-ProRule" id="PRU00146"/>
    </source>
</evidence>
<dbReference type="SMART" id="SM00545">
    <property type="entry name" value="JmjN"/>
    <property type="match status" value="1"/>
</dbReference>
<dbReference type="EMBL" id="BSXU01001430">
    <property type="protein sequence ID" value="GMG27369.1"/>
    <property type="molecule type" value="Genomic_DNA"/>
</dbReference>
<dbReference type="Proteomes" id="UP001165063">
    <property type="component" value="Unassembled WGS sequence"/>
</dbReference>
<dbReference type="InterPro" id="IPR003349">
    <property type="entry name" value="JmjN"/>
</dbReference>
<dbReference type="GO" id="GO:0000785">
    <property type="term" value="C:chromatin"/>
    <property type="evidence" value="ECO:0007669"/>
    <property type="project" value="TreeGrafter"/>
</dbReference>
<keyword evidence="2" id="KW-0479">Metal-binding</keyword>
<evidence type="ECO:0000313" key="11">
    <source>
        <dbReference type="EMBL" id="GMG27369.1"/>
    </source>
</evidence>
<proteinExistence type="predicted"/>
<accession>A0A9W6YWH8</accession>
<keyword evidence="5" id="KW-0408">Iron</keyword>
<dbReference type="Pfam" id="PF02375">
    <property type="entry name" value="JmjN"/>
    <property type="match status" value="1"/>
</dbReference>
<dbReference type="Pfam" id="PF02373">
    <property type="entry name" value="JmjC"/>
    <property type="match status" value="1"/>
</dbReference>
<dbReference type="SMART" id="SM00558">
    <property type="entry name" value="JmjC"/>
    <property type="match status" value="1"/>
</dbReference>
<dbReference type="PROSITE" id="PS51184">
    <property type="entry name" value="JMJC"/>
    <property type="match status" value="1"/>
</dbReference>
<feature type="domain" description="PHD-type" evidence="8">
    <location>
        <begin position="190"/>
        <end position="240"/>
    </location>
</feature>
<dbReference type="SUPFAM" id="SSF57903">
    <property type="entry name" value="FYVE/PHD zinc finger"/>
    <property type="match status" value="1"/>
</dbReference>
<dbReference type="SUPFAM" id="SSF51197">
    <property type="entry name" value="Clavaminate synthase-like"/>
    <property type="match status" value="1"/>
</dbReference>
<dbReference type="InterPro" id="IPR003347">
    <property type="entry name" value="JmjC_dom"/>
</dbReference>